<keyword evidence="1" id="KW-0472">Membrane</keyword>
<keyword evidence="1" id="KW-1133">Transmembrane helix</keyword>
<sequence length="42" mass="4691">MLEGEAGGVKTGGHRSNFIRVLLTAYIYPGINHALLFLRSMW</sequence>
<accession>A0A7Y9W5N5</accession>
<name>A0A7Y9W5N5_9BURK</name>
<proteinExistence type="predicted"/>
<gene>
    <name evidence="2" type="ORF">GGD41_001984</name>
</gene>
<evidence type="ECO:0000313" key="3">
    <source>
        <dbReference type="Proteomes" id="UP000572540"/>
    </source>
</evidence>
<evidence type="ECO:0000313" key="2">
    <source>
        <dbReference type="EMBL" id="NYH14756.1"/>
    </source>
</evidence>
<reference evidence="2 3" key="1">
    <citation type="submission" date="2020-07" db="EMBL/GenBank/DDBJ databases">
        <title>Exploring microbial biodiversity for novel pathways involved in the catabolism of aromatic compounds derived from lignin.</title>
        <authorList>
            <person name="Elkins J."/>
        </authorList>
    </citation>
    <scope>NUCLEOTIDE SEQUENCE [LARGE SCALE GENOMIC DNA]</scope>
    <source>
        <strain evidence="2 3">H2C3B</strain>
    </source>
</reference>
<protein>
    <submittedName>
        <fullName evidence="2">Uncharacterized protein</fullName>
    </submittedName>
</protein>
<keyword evidence="1" id="KW-0812">Transmembrane</keyword>
<dbReference type="Proteomes" id="UP000572540">
    <property type="component" value="Unassembled WGS sequence"/>
</dbReference>
<organism evidence="2 3">
    <name type="scientific">Paraburkholderia bryophila</name>
    <dbReference type="NCBI Taxonomy" id="420952"/>
    <lineage>
        <taxon>Bacteria</taxon>
        <taxon>Pseudomonadati</taxon>
        <taxon>Pseudomonadota</taxon>
        <taxon>Betaproteobacteria</taxon>
        <taxon>Burkholderiales</taxon>
        <taxon>Burkholderiaceae</taxon>
        <taxon>Paraburkholderia</taxon>
    </lineage>
</organism>
<dbReference type="EMBL" id="JACCAU010000001">
    <property type="protein sequence ID" value="NYH14756.1"/>
    <property type="molecule type" value="Genomic_DNA"/>
</dbReference>
<evidence type="ECO:0000256" key="1">
    <source>
        <dbReference type="SAM" id="Phobius"/>
    </source>
</evidence>
<feature type="transmembrane region" description="Helical" evidence="1">
    <location>
        <begin position="18"/>
        <end position="38"/>
    </location>
</feature>
<dbReference type="AlphaFoldDB" id="A0A7Y9W5N5"/>
<comment type="caution">
    <text evidence="2">The sequence shown here is derived from an EMBL/GenBank/DDBJ whole genome shotgun (WGS) entry which is preliminary data.</text>
</comment>